<dbReference type="OrthoDB" id="5810331at2759"/>
<gene>
    <name evidence="1" type="ORF">L596_026765</name>
</gene>
<reference evidence="1 2" key="1">
    <citation type="journal article" date="2015" name="Genome Biol.">
        <title>Comparative genomics of Steinernema reveals deeply conserved gene regulatory networks.</title>
        <authorList>
            <person name="Dillman A.R."/>
            <person name="Macchietto M."/>
            <person name="Porter C.F."/>
            <person name="Rogers A."/>
            <person name="Williams B."/>
            <person name="Antoshechkin I."/>
            <person name="Lee M.M."/>
            <person name="Goodwin Z."/>
            <person name="Lu X."/>
            <person name="Lewis E.E."/>
            <person name="Goodrich-Blair H."/>
            <person name="Stock S.P."/>
            <person name="Adams B.J."/>
            <person name="Sternberg P.W."/>
            <person name="Mortazavi A."/>
        </authorList>
    </citation>
    <scope>NUCLEOTIDE SEQUENCE [LARGE SCALE GENOMIC DNA]</scope>
    <source>
        <strain evidence="1 2">ALL</strain>
    </source>
</reference>
<dbReference type="Pfam" id="PF04870">
    <property type="entry name" value="Moulting_cycle"/>
    <property type="match status" value="2"/>
</dbReference>
<sequence>MEIKPEDIVYDEEAKIHRANLGEEDAMSLVGHWLNQGYSTLYSAFANKRLHLMNTNEKKRLKKCTSAALGATDHARCVAMAIDITKDRKTRPKDERKLVLYNKKIKAMKPQHLKYRDQVISSHNSNIHRRPLKNADWIGSFGVARVKRAERHYKVVQRENYELKTKYDEESPFAEVGRRLTKTVRLLKNKTEDETWDQTMSKLKAKAKQTKMHEKFRRTVGRMADINGILDDDDDPLGPSEDMLPSFDNLPNGQAKRMLQDASNFAREGVKLTLMLAKQNTSDFNRKNLRINSPRFLAITPEENPENTVTLDI</sequence>
<organism evidence="1 2">
    <name type="scientific">Steinernema carpocapsae</name>
    <name type="common">Entomopathogenic nematode</name>
    <dbReference type="NCBI Taxonomy" id="34508"/>
    <lineage>
        <taxon>Eukaryota</taxon>
        <taxon>Metazoa</taxon>
        <taxon>Ecdysozoa</taxon>
        <taxon>Nematoda</taxon>
        <taxon>Chromadorea</taxon>
        <taxon>Rhabditida</taxon>
        <taxon>Tylenchina</taxon>
        <taxon>Panagrolaimomorpha</taxon>
        <taxon>Strongyloidoidea</taxon>
        <taxon>Steinernematidae</taxon>
        <taxon>Steinernema</taxon>
    </lineage>
</organism>
<name>A0A4U5M2B2_STECR</name>
<dbReference type="STRING" id="34508.A0A4U5M2B2"/>
<comment type="caution">
    <text evidence="1">The sequence shown here is derived from an EMBL/GenBank/DDBJ whole genome shotgun (WGS) entry which is preliminary data.</text>
</comment>
<dbReference type="PANTHER" id="PTHR21523">
    <property type="match status" value="1"/>
</dbReference>
<dbReference type="EMBL" id="AZBU02000010">
    <property type="protein sequence ID" value="TKR62858.1"/>
    <property type="molecule type" value="Genomic_DNA"/>
</dbReference>
<dbReference type="Proteomes" id="UP000298663">
    <property type="component" value="Unassembled WGS sequence"/>
</dbReference>
<dbReference type="AlphaFoldDB" id="A0A4U5M2B2"/>
<dbReference type="PANTHER" id="PTHR21523:SF37">
    <property type="entry name" value="MLT-TEN (MLT-10) RELATED"/>
    <property type="match status" value="1"/>
</dbReference>
<proteinExistence type="predicted"/>
<reference evidence="1 2" key="2">
    <citation type="journal article" date="2019" name="G3 (Bethesda)">
        <title>Hybrid Assembly of the Genome of the Entomopathogenic Nematode Steinernema carpocapsae Identifies the X-Chromosome.</title>
        <authorList>
            <person name="Serra L."/>
            <person name="Macchietto M."/>
            <person name="Macias-Munoz A."/>
            <person name="McGill C.J."/>
            <person name="Rodriguez I.M."/>
            <person name="Rodriguez B."/>
            <person name="Murad R."/>
            <person name="Mortazavi A."/>
        </authorList>
    </citation>
    <scope>NUCLEOTIDE SEQUENCE [LARGE SCALE GENOMIC DNA]</scope>
    <source>
        <strain evidence="1 2">ALL</strain>
    </source>
</reference>
<accession>A0A4U5M2B2</accession>
<dbReference type="InterPro" id="IPR006954">
    <property type="entry name" value="Mlt-10-like"/>
</dbReference>
<evidence type="ECO:0000313" key="2">
    <source>
        <dbReference type="Proteomes" id="UP000298663"/>
    </source>
</evidence>
<keyword evidence="2" id="KW-1185">Reference proteome</keyword>
<protein>
    <submittedName>
        <fullName evidence="1">Uncharacterized protein</fullName>
    </submittedName>
</protein>
<evidence type="ECO:0000313" key="1">
    <source>
        <dbReference type="EMBL" id="TKR62858.1"/>
    </source>
</evidence>